<keyword evidence="3 6" id="KW-0479">Metal-binding</keyword>
<proteinExistence type="predicted"/>
<feature type="domain" description="Cytochrome c" evidence="9">
    <location>
        <begin position="27"/>
        <end position="122"/>
    </location>
</feature>
<dbReference type="Pfam" id="PF00034">
    <property type="entry name" value="Cytochrom_C"/>
    <property type="match status" value="1"/>
</dbReference>
<evidence type="ECO:0000256" key="3">
    <source>
        <dbReference type="ARBA" id="ARBA00022723"/>
    </source>
</evidence>
<dbReference type="Pfam" id="PF09459">
    <property type="entry name" value="EB_dh"/>
    <property type="match status" value="1"/>
</dbReference>
<reference evidence="10 11" key="1">
    <citation type="submission" date="2016-07" db="EMBL/GenBank/DDBJ databases">
        <title>Draft genome of Scalindua rubra, obtained from a brine-seawater interface in the Red Sea, sheds light on salt adaptation in anammox bacteria.</title>
        <authorList>
            <person name="Speth D.R."/>
            <person name="Lagkouvardos I."/>
            <person name="Wang Y."/>
            <person name="Qian P.-Y."/>
            <person name="Dutilh B.E."/>
            <person name="Jetten M.S."/>
        </authorList>
    </citation>
    <scope>NUCLEOTIDE SEQUENCE [LARGE SCALE GENOMIC DNA]</scope>
    <source>
        <strain evidence="10">BSI-1</strain>
    </source>
</reference>
<dbReference type="InterPro" id="IPR050597">
    <property type="entry name" value="Cytochrome_c_Oxidase_Subunit"/>
</dbReference>
<dbReference type="InterPro" id="IPR019020">
    <property type="entry name" value="Cyt-c552/DMSO_Rdtase_haem-bd"/>
</dbReference>
<evidence type="ECO:0000259" key="9">
    <source>
        <dbReference type="PROSITE" id="PS51007"/>
    </source>
</evidence>
<dbReference type="PANTHER" id="PTHR33751">
    <property type="entry name" value="CBB3-TYPE CYTOCHROME C OXIDASE SUBUNIT FIXP"/>
    <property type="match status" value="1"/>
</dbReference>
<organism evidence="10 11">
    <name type="scientific">Candidatus Scalindua rubra</name>
    <dbReference type="NCBI Taxonomy" id="1872076"/>
    <lineage>
        <taxon>Bacteria</taxon>
        <taxon>Pseudomonadati</taxon>
        <taxon>Planctomycetota</taxon>
        <taxon>Candidatus Brocadiia</taxon>
        <taxon>Candidatus Brocadiales</taxon>
        <taxon>Candidatus Scalinduaceae</taxon>
        <taxon>Candidatus Scalindua</taxon>
    </lineage>
</organism>
<keyword evidence="5 6" id="KW-0408">Iron</keyword>
<dbReference type="InterPro" id="IPR009056">
    <property type="entry name" value="Cyt_c-like_dom"/>
</dbReference>
<keyword evidence="7" id="KW-0812">Transmembrane</keyword>
<keyword evidence="1" id="KW-0813">Transport</keyword>
<dbReference type="AlphaFoldDB" id="A0A1E3X4M0"/>
<dbReference type="GO" id="GO:0046872">
    <property type="term" value="F:metal ion binding"/>
    <property type="evidence" value="ECO:0007669"/>
    <property type="project" value="UniProtKB-KW"/>
</dbReference>
<feature type="transmembrane region" description="Helical" evidence="7">
    <location>
        <begin position="487"/>
        <end position="509"/>
    </location>
</feature>
<evidence type="ECO:0000313" key="10">
    <source>
        <dbReference type="EMBL" id="ODS30623.1"/>
    </source>
</evidence>
<gene>
    <name evidence="10" type="ORF">SCARUB_04260</name>
</gene>
<dbReference type="Gene3D" id="1.10.760.10">
    <property type="entry name" value="Cytochrome c-like domain"/>
    <property type="match status" value="2"/>
</dbReference>
<dbReference type="Proteomes" id="UP000094056">
    <property type="component" value="Unassembled WGS sequence"/>
</dbReference>
<protein>
    <submittedName>
        <fullName evidence="10">Putative (Diheme) protein</fullName>
    </submittedName>
</protein>
<keyword evidence="7" id="KW-0472">Membrane</keyword>
<sequence>MQKYAILSVCIILIVAITNSVQAATKEDIAKGKEIFEKRCYYCHGMKGAGDGPVVPRLDPKPRNFRNADFRFRTTPLGTLPTVDDLFKTVSNGVFGTAMPFWNTLLSEQERRQVISFIQTFSDKWEKEGPGKPITPAKEPPFNEESIAKGKELFEKNKCFLCHGDEGRGDGRITKTLRNEWGFQFRARNLTKGWLFKGGNTVQDIFNRISTGLNGTPMGSFAEIIPEDEDRWHLAHFVKSMNRDPIPSTKGGGGGATVLAAKKIEGDLSTDPYDPRWDEVTKILEIEMGGQLMVAPRSWTRQIINAVTLRSMYNEKEVTFLLEWDDRTGAQDEIFRDAVAIQFPVKEYPGAEKPHFAMGDRTHKVNLWRWEAEYNPEAQVEGFQNIREYDGGANIKEINGKGFEKPLIPQPTSDVSGKGYWKDGRWRVVFTRSLTTEDKANDVQFVMNKNFPVSFAAWNGANNETGSQHSVAPWYYVVLTTATPSSIYAYTAIGIIMVAGGELWFVGWLRNRRRNNKST</sequence>
<dbReference type="GO" id="GO:0009055">
    <property type="term" value="F:electron transfer activity"/>
    <property type="evidence" value="ECO:0007669"/>
    <property type="project" value="InterPro"/>
</dbReference>
<dbReference type="Pfam" id="PF13442">
    <property type="entry name" value="Cytochrome_CBB3"/>
    <property type="match status" value="1"/>
</dbReference>
<evidence type="ECO:0000256" key="7">
    <source>
        <dbReference type="SAM" id="Phobius"/>
    </source>
</evidence>
<keyword evidence="4" id="KW-0249">Electron transport</keyword>
<keyword evidence="2 6" id="KW-0349">Heme</keyword>
<evidence type="ECO:0000313" key="11">
    <source>
        <dbReference type="Proteomes" id="UP000094056"/>
    </source>
</evidence>
<keyword evidence="7" id="KW-1133">Transmembrane helix</keyword>
<feature type="signal peptide" evidence="8">
    <location>
        <begin position="1"/>
        <end position="23"/>
    </location>
</feature>
<keyword evidence="8" id="KW-0732">Signal</keyword>
<comment type="caution">
    <text evidence="10">The sequence shown here is derived from an EMBL/GenBank/DDBJ whole genome shotgun (WGS) entry which is preliminary data.</text>
</comment>
<evidence type="ECO:0000256" key="6">
    <source>
        <dbReference type="PROSITE-ProRule" id="PRU00433"/>
    </source>
</evidence>
<accession>A0A1E3X4M0</accession>
<feature type="chain" id="PRO_5009140036" evidence="8">
    <location>
        <begin position="24"/>
        <end position="519"/>
    </location>
</feature>
<evidence type="ECO:0000256" key="8">
    <source>
        <dbReference type="SAM" id="SignalP"/>
    </source>
</evidence>
<dbReference type="Gene3D" id="2.60.40.1190">
    <property type="match status" value="1"/>
</dbReference>
<dbReference type="GO" id="GO:0020037">
    <property type="term" value="F:heme binding"/>
    <property type="evidence" value="ECO:0007669"/>
    <property type="project" value="InterPro"/>
</dbReference>
<evidence type="ECO:0000256" key="5">
    <source>
        <dbReference type="ARBA" id="ARBA00023004"/>
    </source>
</evidence>
<dbReference type="PROSITE" id="PS51007">
    <property type="entry name" value="CYTC"/>
    <property type="match status" value="2"/>
</dbReference>
<feature type="domain" description="Cytochrome c" evidence="9">
    <location>
        <begin position="145"/>
        <end position="242"/>
    </location>
</feature>
<dbReference type="EMBL" id="MAYW01000196">
    <property type="protein sequence ID" value="ODS30623.1"/>
    <property type="molecule type" value="Genomic_DNA"/>
</dbReference>
<evidence type="ECO:0000256" key="1">
    <source>
        <dbReference type="ARBA" id="ARBA00022448"/>
    </source>
</evidence>
<evidence type="ECO:0000256" key="2">
    <source>
        <dbReference type="ARBA" id="ARBA00022617"/>
    </source>
</evidence>
<dbReference type="SUPFAM" id="SSF46626">
    <property type="entry name" value="Cytochrome c"/>
    <property type="match status" value="2"/>
</dbReference>
<dbReference type="PANTHER" id="PTHR33751:SF1">
    <property type="entry name" value="CBB3-TYPE CYTOCHROME C OXIDASE SUBUNIT FIXP"/>
    <property type="match status" value="1"/>
</dbReference>
<dbReference type="InterPro" id="IPR036909">
    <property type="entry name" value="Cyt_c-like_dom_sf"/>
</dbReference>
<name>A0A1E3X4M0_9BACT</name>
<evidence type="ECO:0000256" key="4">
    <source>
        <dbReference type="ARBA" id="ARBA00022982"/>
    </source>
</evidence>